<comment type="subcellular location">
    <subcellularLocation>
        <location evidence="1">Membrane</location>
        <topology evidence="1">Multi-pass membrane protein</topology>
    </subcellularLocation>
</comment>
<dbReference type="Proteomes" id="UP000515146">
    <property type="component" value="Unplaced"/>
</dbReference>
<dbReference type="RefSeq" id="XP_027202964.1">
    <property type="nucleotide sequence ID" value="XM_027347163.1"/>
</dbReference>
<keyword evidence="5 6" id="KW-0472">Membrane</keyword>
<evidence type="ECO:0000313" key="8">
    <source>
        <dbReference type="Proteomes" id="UP000515146"/>
    </source>
</evidence>
<keyword evidence="4 6" id="KW-1133">Transmembrane helix</keyword>
<sequence length="201" mass="23882">MLRNISRILYSSKYLFWTNTATGMIFFGTGDMIVQKYIDKRSKIDLNRNVNSCIAGTYMGSISHFWYGFLDRCFPGTNRKMIIKKLLSEAIVGPPFATTLFFIVGKLGHKSNQQIIDDIRENFKYLLMADWLFYIPLQFFNFYYLPTKYRVLYVSMLSLVYDSILVYVLHRNHNEDFDSKQKKTEDFQKQQKNKRDKDEET</sequence>
<evidence type="ECO:0000256" key="4">
    <source>
        <dbReference type="ARBA" id="ARBA00022989"/>
    </source>
</evidence>
<dbReference type="InParanoid" id="A0A6P6YDZ8"/>
<dbReference type="PANTHER" id="PTHR11266">
    <property type="entry name" value="PEROXISOMAL MEMBRANE PROTEIN 2, PXMP2 MPV17"/>
    <property type="match status" value="1"/>
</dbReference>
<evidence type="ECO:0000256" key="7">
    <source>
        <dbReference type="SAM" id="MobiDB-lite"/>
    </source>
</evidence>
<evidence type="ECO:0000313" key="9">
    <source>
        <dbReference type="RefSeq" id="XP_027202964.1"/>
    </source>
</evidence>
<evidence type="ECO:0000256" key="6">
    <source>
        <dbReference type="RuleBase" id="RU363053"/>
    </source>
</evidence>
<protein>
    <submittedName>
        <fullName evidence="9">Mpv17-like protein 2</fullName>
    </submittedName>
</protein>
<dbReference type="GO" id="GO:0016020">
    <property type="term" value="C:membrane"/>
    <property type="evidence" value="ECO:0007669"/>
    <property type="project" value="UniProtKB-SubCell"/>
</dbReference>
<evidence type="ECO:0000256" key="1">
    <source>
        <dbReference type="ARBA" id="ARBA00004141"/>
    </source>
</evidence>
<dbReference type="OMA" id="IGFMSAN"/>
<dbReference type="OrthoDB" id="5345392at2759"/>
<feature type="region of interest" description="Disordered" evidence="7">
    <location>
        <begin position="178"/>
        <end position="201"/>
    </location>
</feature>
<dbReference type="GO" id="GO:0005739">
    <property type="term" value="C:mitochondrion"/>
    <property type="evidence" value="ECO:0007669"/>
    <property type="project" value="TreeGrafter"/>
</dbReference>
<evidence type="ECO:0000256" key="2">
    <source>
        <dbReference type="ARBA" id="ARBA00006824"/>
    </source>
</evidence>
<organism evidence="8 9">
    <name type="scientific">Dermatophagoides pteronyssinus</name>
    <name type="common">European house dust mite</name>
    <dbReference type="NCBI Taxonomy" id="6956"/>
    <lineage>
        <taxon>Eukaryota</taxon>
        <taxon>Metazoa</taxon>
        <taxon>Ecdysozoa</taxon>
        <taxon>Arthropoda</taxon>
        <taxon>Chelicerata</taxon>
        <taxon>Arachnida</taxon>
        <taxon>Acari</taxon>
        <taxon>Acariformes</taxon>
        <taxon>Sarcoptiformes</taxon>
        <taxon>Astigmata</taxon>
        <taxon>Psoroptidia</taxon>
        <taxon>Analgoidea</taxon>
        <taxon>Pyroglyphidae</taxon>
        <taxon>Dermatophagoidinae</taxon>
        <taxon>Dermatophagoides</taxon>
    </lineage>
</organism>
<feature type="transmembrane region" description="Helical" evidence="6">
    <location>
        <begin position="125"/>
        <end position="145"/>
    </location>
</feature>
<keyword evidence="3 6" id="KW-0812">Transmembrane</keyword>
<feature type="transmembrane region" description="Helical" evidence="6">
    <location>
        <begin position="14"/>
        <end position="34"/>
    </location>
</feature>
<evidence type="ECO:0000256" key="3">
    <source>
        <dbReference type="ARBA" id="ARBA00022692"/>
    </source>
</evidence>
<dbReference type="Pfam" id="PF04117">
    <property type="entry name" value="Mpv17_PMP22"/>
    <property type="match status" value="1"/>
</dbReference>
<proteinExistence type="inferred from homology"/>
<feature type="transmembrane region" description="Helical" evidence="6">
    <location>
        <begin position="86"/>
        <end position="104"/>
    </location>
</feature>
<accession>A0A6P6YDZ8</accession>
<name>A0A6P6YDZ8_DERPT</name>
<dbReference type="InterPro" id="IPR007248">
    <property type="entry name" value="Mpv17_PMP22"/>
</dbReference>
<dbReference type="GO" id="GO:0061668">
    <property type="term" value="P:mitochondrial ribosome assembly"/>
    <property type="evidence" value="ECO:0007669"/>
    <property type="project" value="TreeGrafter"/>
</dbReference>
<dbReference type="AlphaFoldDB" id="A0A6P6YDZ8"/>
<evidence type="ECO:0000256" key="5">
    <source>
        <dbReference type="ARBA" id="ARBA00023136"/>
    </source>
</evidence>
<feature type="transmembrane region" description="Helical" evidence="6">
    <location>
        <begin position="151"/>
        <end position="170"/>
    </location>
</feature>
<dbReference type="PANTHER" id="PTHR11266:SF8">
    <property type="entry name" value="MPV17-LIKE PROTEIN 2"/>
    <property type="match status" value="1"/>
</dbReference>
<reference evidence="9" key="1">
    <citation type="submission" date="2025-08" db="UniProtKB">
        <authorList>
            <consortium name="RefSeq"/>
        </authorList>
    </citation>
    <scope>IDENTIFICATION</scope>
    <source>
        <strain evidence="9">Airmid</strain>
    </source>
</reference>
<keyword evidence="8" id="KW-1185">Reference proteome</keyword>
<comment type="similarity">
    <text evidence="2 6">Belongs to the peroxisomal membrane protein PXMP2/4 family.</text>
</comment>
<dbReference type="KEGG" id="dpte:113796873"/>
<gene>
    <name evidence="9" type="primary">LOC113796873</name>
</gene>